<dbReference type="InterPro" id="IPR004843">
    <property type="entry name" value="Calcineurin-like_PHP"/>
</dbReference>
<dbReference type="CDD" id="cd07379">
    <property type="entry name" value="MPP_239FB"/>
    <property type="match status" value="1"/>
</dbReference>
<dbReference type="InterPro" id="IPR029052">
    <property type="entry name" value="Metallo-depent_PP-like"/>
</dbReference>
<dbReference type="EMBL" id="SDHX01000002">
    <property type="protein sequence ID" value="RXK53550.1"/>
    <property type="molecule type" value="Genomic_DNA"/>
</dbReference>
<dbReference type="AlphaFoldDB" id="A0A4Q1C556"/>
<dbReference type="PANTHER" id="PTHR12905:SF0">
    <property type="entry name" value="CALCINEURIN-LIKE PHOSPHOESTERASE DOMAIN-CONTAINING PROTEIN"/>
    <property type="match status" value="1"/>
</dbReference>
<dbReference type="SUPFAM" id="SSF56300">
    <property type="entry name" value="Metallo-dependent phosphatases"/>
    <property type="match status" value="1"/>
</dbReference>
<sequence length="221" mass="24350">MRIVAISDTHHRHEQVVVPDGDVLVHAGDLTRSGDPAEVIEVMRWLTRLPHRHKIFIAGNHDWVFELQPAVAAGLVPAGVTYLQDSGCEIDGVRFWGSPVQPTFLNWAFNRARGEEIDRHWQQIPIGIDVLITHGPPHGLLDLAGSEHAGCEMLRRRVEIIRPVCHIFGHIHGARGTDTLGSTRLINAAICTEDYRPINPPFVLDLQDGIAAIHSGAGLSP</sequence>
<dbReference type="PANTHER" id="PTHR12905">
    <property type="entry name" value="METALLOPHOSPHOESTERASE"/>
    <property type="match status" value="1"/>
</dbReference>
<dbReference type="InterPro" id="IPR051693">
    <property type="entry name" value="UPF0046_metallophosphoest"/>
</dbReference>
<feature type="domain" description="Calcineurin-like phosphoesterase" evidence="1">
    <location>
        <begin position="1"/>
        <end position="173"/>
    </location>
</feature>
<dbReference type="RefSeq" id="WP_129049335.1">
    <property type="nucleotide sequence ID" value="NZ_SDHX01000002.1"/>
</dbReference>
<dbReference type="OrthoDB" id="332939at2"/>
<protein>
    <submittedName>
        <fullName evidence="2">Metallophosphoesterase</fullName>
    </submittedName>
</protein>
<dbReference type="Pfam" id="PF00149">
    <property type="entry name" value="Metallophos"/>
    <property type="match status" value="1"/>
</dbReference>
<accession>A0A4Q1C556</accession>
<name>A0A4Q1C556_9BACT</name>
<keyword evidence="3" id="KW-1185">Reference proteome</keyword>
<evidence type="ECO:0000259" key="1">
    <source>
        <dbReference type="Pfam" id="PF00149"/>
    </source>
</evidence>
<gene>
    <name evidence="2" type="ORF">ESB00_17825</name>
</gene>
<reference evidence="2 3" key="1">
    <citation type="submission" date="2019-01" db="EMBL/GenBank/DDBJ databases">
        <title>Lacunisphaera sp. strain TWA-58.</title>
        <authorList>
            <person name="Chen W.-M."/>
        </authorList>
    </citation>
    <scope>NUCLEOTIDE SEQUENCE [LARGE SCALE GENOMIC DNA]</scope>
    <source>
        <strain evidence="2 3">TWA-58</strain>
    </source>
</reference>
<dbReference type="Proteomes" id="UP000290218">
    <property type="component" value="Unassembled WGS sequence"/>
</dbReference>
<proteinExistence type="predicted"/>
<comment type="caution">
    <text evidence="2">The sequence shown here is derived from an EMBL/GenBank/DDBJ whole genome shotgun (WGS) entry which is preliminary data.</text>
</comment>
<dbReference type="Gene3D" id="3.60.21.10">
    <property type="match status" value="1"/>
</dbReference>
<organism evidence="2 3">
    <name type="scientific">Oleiharenicola lentus</name>
    <dbReference type="NCBI Taxonomy" id="2508720"/>
    <lineage>
        <taxon>Bacteria</taxon>
        <taxon>Pseudomonadati</taxon>
        <taxon>Verrucomicrobiota</taxon>
        <taxon>Opitutia</taxon>
        <taxon>Opitutales</taxon>
        <taxon>Opitutaceae</taxon>
        <taxon>Oleiharenicola</taxon>
    </lineage>
</organism>
<evidence type="ECO:0000313" key="2">
    <source>
        <dbReference type="EMBL" id="RXK53550.1"/>
    </source>
</evidence>
<evidence type="ECO:0000313" key="3">
    <source>
        <dbReference type="Proteomes" id="UP000290218"/>
    </source>
</evidence>
<dbReference type="GO" id="GO:0016787">
    <property type="term" value="F:hydrolase activity"/>
    <property type="evidence" value="ECO:0007669"/>
    <property type="project" value="InterPro"/>
</dbReference>